<dbReference type="InterPro" id="IPR037883">
    <property type="entry name" value="Knr4/Smi1-like_sf"/>
</dbReference>
<proteinExistence type="predicted"/>
<organism evidence="2 3">
    <name type="scientific">Streptomyces katrae</name>
    <dbReference type="NCBI Taxonomy" id="68223"/>
    <lineage>
        <taxon>Bacteria</taxon>
        <taxon>Bacillati</taxon>
        <taxon>Actinomycetota</taxon>
        <taxon>Actinomycetes</taxon>
        <taxon>Kitasatosporales</taxon>
        <taxon>Streptomycetaceae</taxon>
        <taxon>Streptomyces</taxon>
    </lineage>
</organism>
<evidence type="ECO:0000313" key="2">
    <source>
        <dbReference type="EMBL" id="MDK9500599.1"/>
    </source>
</evidence>
<evidence type="ECO:0000313" key="3">
    <source>
        <dbReference type="Proteomes" id="UP001223390"/>
    </source>
</evidence>
<dbReference type="InterPro" id="IPR018958">
    <property type="entry name" value="Knr4/Smi1-like_dom"/>
</dbReference>
<evidence type="ECO:0000259" key="1">
    <source>
        <dbReference type="SMART" id="SM00860"/>
    </source>
</evidence>
<dbReference type="Proteomes" id="UP001223390">
    <property type="component" value="Unassembled WGS sequence"/>
</dbReference>
<reference evidence="2 3" key="1">
    <citation type="submission" date="2023-05" db="EMBL/GenBank/DDBJ databases">
        <title>Sequencing and Assembly of Streptomyces sp. NP73.</title>
        <authorList>
            <person name="Konwar A.N."/>
            <person name="Saikia K."/>
            <person name="Thakur D."/>
        </authorList>
    </citation>
    <scope>NUCLEOTIDE SEQUENCE [LARGE SCALE GENOMIC DNA]</scope>
    <source>
        <strain evidence="2 3">NP73</strain>
    </source>
</reference>
<accession>A0ABT7H667</accession>
<keyword evidence="3" id="KW-1185">Reference proteome</keyword>
<gene>
    <name evidence="2" type="ORF">QEZ40_006427</name>
</gene>
<sequence>MDRPATLRPPLTEEEVADAERELRVRFPAEYRAYLRGPDTGGFGVVRTEDGWRWPGDDQLRRDLLPDPFPHPDSYAAADTALWEAQPREEDFDDPAEMTAAWNAWDAECEVFEDGRTAGAMRLQEHGCGFYTLLAVSGPLAGTMWWDGRASCDRIIPLSLDHAGGGRPATFGEWLGRDSWDLLPPGWGGPAG</sequence>
<protein>
    <submittedName>
        <fullName evidence="2">SMI1/KNR4 family protein</fullName>
    </submittedName>
</protein>
<name>A0ABT7H667_9ACTN</name>
<feature type="domain" description="Knr4/Smi1-like" evidence="1">
    <location>
        <begin position="10"/>
        <end position="177"/>
    </location>
</feature>
<dbReference type="SUPFAM" id="SSF160631">
    <property type="entry name" value="SMI1/KNR4-like"/>
    <property type="match status" value="1"/>
</dbReference>
<dbReference type="EMBL" id="JASITI010000067">
    <property type="protein sequence ID" value="MDK9500599.1"/>
    <property type="molecule type" value="Genomic_DNA"/>
</dbReference>
<dbReference type="RefSeq" id="WP_285346197.1">
    <property type="nucleotide sequence ID" value="NZ_JASITI010000067.1"/>
</dbReference>
<comment type="caution">
    <text evidence="2">The sequence shown here is derived from an EMBL/GenBank/DDBJ whole genome shotgun (WGS) entry which is preliminary data.</text>
</comment>
<dbReference type="SMART" id="SM00860">
    <property type="entry name" value="SMI1_KNR4"/>
    <property type="match status" value="1"/>
</dbReference>
<dbReference type="Gene3D" id="3.40.1580.10">
    <property type="entry name" value="SMI1/KNR4-like"/>
    <property type="match status" value="1"/>
</dbReference>